<evidence type="ECO:0008006" key="2">
    <source>
        <dbReference type="Google" id="ProtNLM"/>
    </source>
</evidence>
<organism evidence="1">
    <name type="scientific">termite gut metagenome</name>
    <dbReference type="NCBI Taxonomy" id="433724"/>
    <lineage>
        <taxon>unclassified sequences</taxon>
        <taxon>metagenomes</taxon>
        <taxon>organismal metagenomes</taxon>
    </lineage>
</organism>
<proteinExistence type="predicted"/>
<protein>
    <recommendedName>
        <fullName evidence="2">DUF3876 domain-containing protein</fullName>
    </recommendedName>
</protein>
<dbReference type="EMBL" id="SNRY01000890">
    <property type="protein sequence ID" value="KAA6335468.1"/>
    <property type="molecule type" value="Genomic_DNA"/>
</dbReference>
<gene>
    <name evidence="1" type="ORF">EZS27_016300</name>
</gene>
<accession>A0A5J4RP53</accession>
<name>A0A5J4RP53_9ZZZZ</name>
<sequence length="100" mass="11851">MIPIPEEYQPEYIFQSSWLGAWESVNGNPDVYIYQGYDGNYYLLTYSYDRESQRGSFNCCEIGLDEDGYYACIGMKRYRLQSEEYPYGLYIGNWGSYMKN</sequence>
<evidence type="ECO:0000313" key="1">
    <source>
        <dbReference type="EMBL" id="KAA6335468.1"/>
    </source>
</evidence>
<dbReference type="AlphaFoldDB" id="A0A5J4RP53"/>
<reference evidence="1" key="1">
    <citation type="submission" date="2019-03" db="EMBL/GenBank/DDBJ databases">
        <title>Single cell metagenomics reveals metabolic interactions within the superorganism composed of flagellate Streblomastix strix and complex community of Bacteroidetes bacteria on its surface.</title>
        <authorList>
            <person name="Treitli S.C."/>
            <person name="Kolisko M."/>
            <person name="Husnik F."/>
            <person name="Keeling P."/>
            <person name="Hampl V."/>
        </authorList>
    </citation>
    <scope>NUCLEOTIDE SEQUENCE</scope>
    <source>
        <strain evidence="1">STM</strain>
    </source>
</reference>
<comment type="caution">
    <text evidence="1">The sequence shown here is derived from an EMBL/GenBank/DDBJ whole genome shotgun (WGS) entry which is preliminary data.</text>
</comment>